<dbReference type="SUPFAM" id="SSF88723">
    <property type="entry name" value="PIN domain-like"/>
    <property type="match status" value="1"/>
</dbReference>
<dbReference type="PROSITE" id="PS51704">
    <property type="entry name" value="GP_PDE"/>
    <property type="match status" value="1"/>
</dbReference>
<evidence type="ECO:0000313" key="2">
    <source>
        <dbReference type="EMBL" id="SFV55633.1"/>
    </source>
</evidence>
<dbReference type="GO" id="GO:0008081">
    <property type="term" value="F:phosphoric diester hydrolase activity"/>
    <property type="evidence" value="ECO:0007669"/>
    <property type="project" value="InterPro"/>
</dbReference>
<dbReference type="Gene3D" id="3.40.50.1010">
    <property type="entry name" value="5'-nuclease"/>
    <property type="match status" value="1"/>
</dbReference>
<dbReference type="AlphaFoldDB" id="A0A1W1BQ32"/>
<protein>
    <recommendedName>
        <fullName evidence="1">GP-PDE domain-containing protein</fullName>
    </recommendedName>
</protein>
<evidence type="ECO:0000259" key="1">
    <source>
        <dbReference type="PROSITE" id="PS51704"/>
    </source>
</evidence>
<dbReference type="EMBL" id="FPHE01000065">
    <property type="protein sequence ID" value="SFV55633.1"/>
    <property type="molecule type" value="Genomic_DNA"/>
</dbReference>
<sequence>MPDSIICATALVNGAILISNDKQLSKIEGLDVLSLEEFLNRY</sequence>
<reference evidence="2" key="1">
    <citation type="submission" date="2016-10" db="EMBL/GenBank/DDBJ databases">
        <authorList>
            <person name="de Groot N.N."/>
        </authorList>
    </citation>
    <scope>NUCLEOTIDE SEQUENCE</scope>
</reference>
<accession>A0A1W1BQ32</accession>
<organism evidence="2">
    <name type="scientific">hydrothermal vent metagenome</name>
    <dbReference type="NCBI Taxonomy" id="652676"/>
    <lineage>
        <taxon>unclassified sequences</taxon>
        <taxon>metagenomes</taxon>
        <taxon>ecological metagenomes</taxon>
    </lineage>
</organism>
<dbReference type="InterPro" id="IPR029060">
    <property type="entry name" value="PIN-like_dom_sf"/>
</dbReference>
<dbReference type="InterPro" id="IPR030395">
    <property type="entry name" value="GP_PDE_dom"/>
</dbReference>
<gene>
    <name evidence="2" type="ORF">MNB_SV-12-569</name>
</gene>
<feature type="domain" description="GP-PDE" evidence="1">
    <location>
        <begin position="1"/>
        <end position="42"/>
    </location>
</feature>
<dbReference type="GO" id="GO:0006629">
    <property type="term" value="P:lipid metabolic process"/>
    <property type="evidence" value="ECO:0007669"/>
    <property type="project" value="InterPro"/>
</dbReference>
<name>A0A1W1BQ32_9ZZZZ</name>
<proteinExistence type="predicted"/>